<gene>
    <name evidence="1" type="ORF">CKO25_08875</name>
</gene>
<keyword evidence="2" id="KW-1185">Reference proteome</keyword>
<accession>A0A9X0WHF3</accession>
<name>A0A9X0WHF3_9GAMM</name>
<evidence type="ECO:0008006" key="3">
    <source>
        <dbReference type="Google" id="ProtNLM"/>
    </source>
</evidence>
<dbReference type="Gene3D" id="3.40.1230.10">
    <property type="entry name" value="MTH938-like"/>
    <property type="match status" value="1"/>
</dbReference>
<dbReference type="Proteomes" id="UP001138802">
    <property type="component" value="Unassembled WGS sequence"/>
</dbReference>
<dbReference type="PANTHER" id="PTHR21192">
    <property type="entry name" value="NUCLEAR PROTEIN E3-3"/>
    <property type="match status" value="1"/>
</dbReference>
<dbReference type="Pfam" id="PF04430">
    <property type="entry name" value="DUF498"/>
    <property type="match status" value="1"/>
</dbReference>
<dbReference type="PANTHER" id="PTHR21192:SF2">
    <property type="entry name" value="NADH DEHYDROGENASE [UBIQUINONE] 1 ALPHA SUBCOMPLEX ASSEMBLY FACTOR 3"/>
    <property type="match status" value="1"/>
</dbReference>
<evidence type="ECO:0000313" key="2">
    <source>
        <dbReference type="Proteomes" id="UP001138802"/>
    </source>
</evidence>
<sequence length="129" mass="13642">MKFSEIHDSAGYLVESYGPDGICIAGRWITSGMMLAPGRVQADWGPMVPGDLRVEHLEELLAFDGPAPPQVLVIGTGATQTFPAPELSMVVLSRGIGLEVMSTGAACRTYNILVGEGRRVVAGLMPWGA</sequence>
<dbReference type="RefSeq" id="WP_200387567.1">
    <property type="nucleotide sequence ID" value="NZ_NRSD01000007.1"/>
</dbReference>
<dbReference type="EMBL" id="NRSD01000007">
    <property type="protein sequence ID" value="MBK1644759.1"/>
    <property type="molecule type" value="Genomic_DNA"/>
</dbReference>
<dbReference type="InterPro" id="IPR036748">
    <property type="entry name" value="MTH938-like_sf"/>
</dbReference>
<protein>
    <recommendedName>
        <fullName evidence="3">Xcc1710-like domain-containing protein</fullName>
    </recommendedName>
</protein>
<comment type="caution">
    <text evidence="1">The sequence shown here is derived from an EMBL/GenBank/DDBJ whole genome shotgun (WGS) entry which is preliminary data.</text>
</comment>
<organism evidence="1 2">
    <name type="scientific">Thiocapsa imhoffii</name>
    <dbReference type="NCBI Taxonomy" id="382777"/>
    <lineage>
        <taxon>Bacteria</taxon>
        <taxon>Pseudomonadati</taxon>
        <taxon>Pseudomonadota</taxon>
        <taxon>Gammaproteobacteria</taxon>
        <taxon>Chromatiales</taxon>
        <taxon>Chromatiaceae</taxon>
        <taxon>Thiocapsa</taxon>
    </lineage>
</organism>
<reference evidence="1 2" key="1">
    <citation type="journal article" date="2020" name="Microorganisms">
        <title>Osmotic Adaptation and Compatible Solute Biosynthesis of Phototrophic Bacteria as Revealed from Genome Analyses.</title>
        <authorList>
            <person name="Imhoff J.F."/>
            <person name="Rahn T."/>
            <person name="Kunzel S."/>
            <person name="Keller A."/>
            <person name="Neulinger S.C."/>
        </authorList>
    </citation>
    <scope>NUCLEOTIDE SEQUENCE [LARGE SCALE GENOMIC DNA]</scope>
    <source>
        <strain evidence="1 2">DSM 21303</strain>
    </source>
</reference>
<dbReference type="InterPro" id="IPR007523">
    <property type="entry name" value="NDUFAF3/AAMDC"/>
</dbReference>
<dbReference type="AlphaFoldDB" id="A0A9X0WHF3"/>
<proteinExistence type="predicted"/>
<dbReference type="SUPFAM" id="SSF64076">
    <property type="entry name" value="MTH938-like"/>
    <property type="match status" value="1"/>
</dbReference>
<evidence type="ECO:0000313" key="1">
    <source>
        <dbReference type="EMBL" id="MBK1644759.1"/>
    </source>
</evidence>